<evidence type="ECO:0000256" key="6">
    <source>
        <dbReference type="RuleBase" id="RU361264"/>
    </source>
</evidence>
<sequence>MSGRRAYQPIVDVPPQYSSAEAQLQFQSFIQPDASPPQGSISSQPQRIQQAPAAPQADFSYPAAAAGEFGGSYGRGNPNAGIWSLDYYKQYFDVDTDQVMKRVMASFVPSDMFLQQISSNLELYGPFWVPTTVIFSLFVTTSVAGSIVAYLSGKTFDYDFSLLSFAITICYCYTFLAPLCIWAVCKYLGSDAKLLELVSVYGYGMSVWIPVSFLSIIPLELFRWLLVLAACGITTLFALRNTYPLAVRTGDAKAAAPVMGMVILSNVALAAVFKFWFFGA</sequence>
<dbReference type="GO" id="GO:0016192">
    <property type="term" value="P:vesicle-mediated transport"/>
    <property type="evidence" value="ECO:0007669"/>
    <property type="project" value="InterPro"/>
</dbReference>
<comment type="similarity">
    <text evidence="2 6">Belongs to the YIP1 family.</text>
</comment>
<proteinExistence type="inferred from homology"/>
<feature type="transmembrane region" description="Helical" evidence="6">
    <location>
        <begin position="197"/>
        <end position="218"/>
    </location>
</feature>
<protein>
    <recommendedName>
        <fullName evidence="6">Protein YIP</fullName>
    </recommendedName>
</protein>
<dbReference type="Pfam" id="PF04893">
    <property type="entry name" value="Yip1"/>
    <property type="match status" value="1"/>
</dbReference>
<dbReference type="InterPro" id="IPR006977">
    <property type="entry name" value="Yip1_dom"/>
</dbReference>
<evidence type="ECO:0000256" key="7">
    <source>
        <dbReference type="SAM" id="MobiDB-lite"/>
    </source>
</evidence>
<feature type="domain" description="Yip1" evidence="8">
    <location>
        <begin position="109"/>
        <end position="270"/>
    </location>
</feature>
<dbReference type="AlphaFoldDB" id="A0A139AK53"/>
<evidence type="ECO:0000256" key="4">
    <source>
        <dbReference type="ARBA" id="ARBA00022989"/>
    </source>
</evidence>
<feature type="region of interest" description="Disordered" evidence="7">
    <location>
        <begin position="29"/>
        <end position="49"/>
    </location>
</feature>
<feature type="compositionally biased region" description="Low complexity" evidence="7">
    <location>
        <begin position="36"/>
        <end position="49"/>
    </location>
</feature>
<dbReference type="PANTHER" id="PTHR12822">
    <property type="entry name" value="PROTEIN YIPF"/>
    <property type="match status" value="1"/>
</dbReference>
<evidence type="ECO:0000256" key="2">
    <source>
        <dbReference type="ARBA" id="ARBA00010596"/>
    </source>
</evidence>
<feature type="transmembrane region" description="Helical" evidence="6">
    <location>
        <begin position="127"/>
        <end position="151"/>
    </location>
</feature>
<keyword evidence="5 6" id="KW-0472">Membrane</keyword>
<accession>A0A139AK53</accession>
<reference evidence="9 10" key="1">
    <citation type="journal article" date="2015" name="Genome Biol. Evol.">
        <title>Phylogenomic analyses indicate that early fungi evolved digesting cell walls of algal ancestors of land plants.</title>
        <authorList>
            <person name="Chang Y."/>
            <person name="Wang S."/>
            <person name="Sekimoto S."/>
            <person name="Aerts A.L."/>
            <person name="Choi C."/>
            <person name="Clum A."/>
            <person name="LaButti K.M."/>
            <person name="Lindquist E.A."/>
            <person name="Yee Ngan C."/>
            <person name="Ohm R.A."/>
            <person name="Salamov A.A."/>
            <person name="Grigoriev I.V."/>
            <person name="Spatafora J.W."/>
            <person name="Berbee M.L."/>
        </authorList>
    </citation>
    <scope>NUCLEOTIDE SEQUENCE [LARGE SCALE GENOMIC DNA]</scope>
    <source>
        <strain evidence="9 10">JEL478</strain>
    </source>
</reference>
<evidence type="ECO:0000256" key="1">
    <source>
        <dbReference type="ARBA" id="ARBA00004141"/>
    </source>
</evidence>
<dbReference type="GO" id="GO:0031267">
    <property type="term" value="F:small GTPase binding"/>
    <property type="evidence" value="ECO:0007669"/>
    <property type="project" value="InterPro"/>
</dbReference>
<organism evidence="9 10">
    <name type="scientific">Gonapodya prolifera (strain JEL478)</name>
    <name type="common">Monoblepharis prolifera</name>
    <dbReference type="NCBI Taxonomy" id="1344416"/>
    <lineage>
        <taxon>Eukaryota</taxon>
        <taxon>Fungi</taxon>
        <taxon>Fungi incertae sedis</taxon>
        <taxon>Chytridiomycota</taxon>
        <taxon>Chytridiomycota incertae sedis</taxon>
        <taxon>Monoblepharidomycetes</taxon>
        <taxon>Monoblepharidales</taxon>
        <taxon>Gonapodyaceae</taxon>
        <taxon>Gonapodya</taxon>
    </lineage>
</organism>
<dbReference type="OMA" id="VFRRCVA"/>
<feature type="transmembrane region" description="Helical" evidence="6">
    <location>
        <begin position="163"/>
        <end position="185"/>
    </location>
</feature>
<dbReference type="GO" id="GO:0000139">
    <property type="term" value="C:Golgi membrane"/>
    <property type="evidence" value="ECO:0007669"/>
    <property type="project" value="UniProtKB-SubCell"/>
</dbReference>
<keyword evidence="3 6" id="KW-0812">Transmembrane</keyword>
<gene>
    <name evidence="9" type="ORF">M427DRAFT_54823</name>
</gene>
<feature type="transmembrane region" description="Helical" evidence="6">
    <location>
        <begin position="224"/>
        <end position="243"/>
    </location>
</feature>
<feature type="transmembrane region" description="Helical" evidence="6">
    <location>
        <begin position="255"/>
        <end position="277"/>
    </location>
</feature>
<evidence type="ECO:0000259" key="8">
    <source>
        <dbReference type="Pfam" id="PF04893"/>
    </source>
</evidence>
<name>A0A139AK53_GONPJ</name>
<dbReference type="InterPro" id="IPR039765">
    <property type="entry name" value="Yip5/YIPF1/YIPF2"/>
</dbReference>
<evidence type="ECO:0000256" key="5">
    <source>
        <dbReference type="ARBA" id="ARBA00023136"/>
    </source>
</evidence>
<keyword evidence="10" id="KW-1185">Reference proteome</keyword>
<evidence type="ECO:0000256" key="3">
    <source>
        <dbReference type="ARBA" id="ARBA00022692"/>
    </source>
</evidence>
<dbReference type="OrthoDB" id="10256463at2759"/>
<dbReference type="Proteomes" id="UP000070544">
    <property type="component" value="Unassembled WGS sequence"/>
</dbReference>
<dbReference type="STRING" id="1344416.A0A139AK53"/>
<keyword evidence="4 6" id="KW-1133">Transmembrane helix</keyword>
<evidence type="ECO:0000313" key="9">
    <source>
        <dbReference type="EMBL" id="KXS17162.1"/>
    </source>
</evidence>
<dbReference type="EMBL" id="KQ965748">
    <property type="protein sequence ID" value="KXS17162.1"/>
    <property type="molecule type" value="Genomic_DNA"/>
</dbReference>
<comment type="subcellular location">
    <subcellularLocation>
        <location evidence="6">Golgi apparatus membrane</location>
        <topology evidence="6">Multi-pass membrane protein</topology>
    </subcellularLocation>
    <subcellularLocation>
        <location evidence="1">Membrane</location>
        <topology evidence="1">Multi-pass membrane protein</topology>
    </subcellularLocation>
</comment>
<dbReference type="PANTHER" id="PTHR12822:SF2">
    <property type="entry name" value="PROTEIN YIPF"/>
    <property type="match status" value="1"/>
</dbReference>
<evidence type="ECO:0000313" key="10">
    <source>
        <dbReference type="Proteomes" id="UP000070544"/>
    </source>
</evidence>